<dbReference type="PANTHER" id="PTHR22716:SF1">
    <property type="entry name" value="ETS CLASS TRANSCRIPTION FACTOR-RELATED"/>
    <property type="match status" value="1"/>
</dbReference>
<feature type="domain" description="Lin-15A/B-like" evidence="1">
    <location>
        <begin position="245"/>
        <end position="356"/>
    </location>
</feature>
<proteinExistence type="predicted"/>
<protein>
    <recommendedName>
        <fullName evidence="1">Lin-15A/B-like domain-containing protein</fullName>
    </recommendedName>
</protein>
<comment type="caution">
    <text evidence="2">The sequence shown here is derived from an EMBL/GenBank/DDBJ whole genome shotgun (WGS) entry which is preliminary data.</text>
</comment>
<sequence length="360" mass="42546">MDEAVIKEEVIEETCNFTFKNGEYVEVKQVEFEQKPENLLETEIKTETKEDFFENHNSDGFFEDVEGKLKENDFINSKVFKKMEEAIIKDEVIEEEFEVKQEEIEQKPEYLLEKEIKTEPIDSFENNKSDEEFFEDVKLKTKENYSKIEKVSKKVRTLRCEICQKMMSRTLLKMITMKEDKTVLSENFEIKGSLEKEKFLVCLSHIQKIIDDNDGRIQISEYIMRSFISRNKCLIRNRNSKSRRKICKVCHMSKDRSELYHISSKNVRIVLMIGCILRGTHSLKQVKSYITNVNAATCYSHRKESIEIIFEQFKFENKPEIIQCPVMGGLMDIVKKFDPNLTVDQFIRAFNKLSMKGPKF</sequence>
<dbReference type="PANTHER" id="PTHR22716">
    <property type="entry name" value="ETS CLASS TRANSCRIPTION FACTOR-RELATED-RELATED"/>
    <property type="match status" value="1"/>
</dbReference>
<evidence type="ECO:0000313" key="2">
    <source>
        <dbReference type="EMBL" id="PIC29530.1"/>
    </source>
</evidence>
<organism evidence="2 3">
    <name type="scientific">Caenorhabditis nigoni</name>
    <dbReference type="NCBI Taxonomy" id="1611254"/>
    <lineage>
        <taxon>Eukaryota</taxon>
        <taxon>Metazoa</taxon>
        <taxon>Ecdysozoa</taxon>
        <taxon>Nematoda</taxon>
        <taxon>Chromadorea</taxon>
        <taxon>Rhabditida</taxon>
        <taxon>Rhabditina</taxon>
        <taxon>Rhabditomorpha</taxon>
        <taxon>Rhabditoidea</taxon>
        <taxon>Rhabditidae</taxon>
        <taxon>Peloderinae</taxon>
        <taxon>Caenorhabditis</taxon>
    </lineage>
</organism>
<dbReference type="AlphaFoldDB" id="A0A2G5TQE1"/>
<dbReference type="EMBL" id="PDUG01000005">
    <property type="protein sequence ID" value="PIC29530.1"/>
    <property type="molecule type" value="Genomic_DNA"/>
</dbReference>
<gene>
    <name evidence="2" type="primary">Cnig_chr_V.g21082</name>
    <name evidence="2" type="ORF">B9Z55_021082</name>
</gene>
<dbReference type="Proteomes" id="UP000230233">
    <property type="component" value="Chromosome V"/>
</dbReference>
<keyword evidence="3" id="KW-1185">Reference proteome</keyword>
<dbReference type="InterPro" id="IPR057432">
    <property type="entry name" value="Lin-15A/B-like_dom"/>
</dbReference>
<evidence type="ECO:0000313" key="3">
    <source>
        <dbReference type="Proteomes" id="UP000230233"/>
    </source>
</evidence>
<accession>A0A2G5TQE1</accession>
<dbReference type="Pfam" id="PF25375">
    <property type="entry name" value="Lin-15B"/>
    <property type="match status" value="1"/>
</dbReference>
<dbReference type="InterPro" id="IPR040129">
    <property type="entry name" value="Lin-15B-like"/>
</dbReference>
<reference evidence="3" key="1">
    <citation type="submission" date="2017-10" db="EMBL/GenBank/DDBJ databases">
        <title>Rapid genome shrinkage in a self-fertile nematode reveals novel sperm competition proteins.</title>
        <authorList>
            <person name="Yin D."/>
            <person name="Schwarz E.M."/>
            <person name="Thomas C.G."/>
            <person name="Felde R.L."/>
            <person name="Korf I.F."/>
            <person name="Cutter A.D."/>
            <person name="Schartner C.M."/>
            <person name="Ralston E.J."/>
            <person name="Meyer B.J."/>
            <person name="Haag E.S."/>
        </authorList>
    </citation>
    <scope>NUCLEOTIDE SEQUENCE [LARGE SCALE GENOMIC DNA]</scope>
    <source>
        <strain evidence="3">JU1422</strain>
    </source>
</reference>
<evidence type="ECO:0000259" key="1">
    <source>
        <dbReference type="Pfam" id="PF25375"/>
    </source>
</evidence>
<dbReference type="GO" id="GO:0040027">
    <property type="term" value="P:negative regulation of vulval development"/>
    <property type="evidence" value="ECO:0007669"/>
    <property type="project" value="InterPro"/>
</dbReference>
<name>A0A2G5TQE1_9PELO</name>